<dbReference type="AlphaFoldDB" id="A0A0E9XRP3"/>
<evidence type="ECO:0000313" key="1">
    <source>
        <dbReference type="EMBL" id="JAI04349.1"/>
    </source>
</evidence>
<organism evidence="1">
    <name type="scientific">Anguilla anguilla</name>
    <name type="common">European freshwater eel</name>
    <name type="synonym">Muraena anguilla</name>
    <dbReference type="NCBI Taxonomy" id="7936"/>
    <lineage>
        <taxon>Eukaryota</taxon>
        <taxon>Metazoa</taxon>
        <taxon>Chordata</taxon>
        <taxon>Craniata</taxon>
        <taxon>Vertebrata</taxon>
        <taxon>Euteleostomi</taxon>
        <taxon>Actinopterygii</taxon>
        <taxon>Neopterygii</taxon>
        <taxon>Teleostei</taxon>
        <taxon>Anguilliformes</taxon>
        <taxon>Anguillidae</taxon>
        <taxon>Anguilla</taxon>
    </lineage>
</organism>
<proteinExistence type="predicted"/>
<sequence length="58" mass="6498">MFCCCFLPISPDMGATSLFRPDLFRPSVSLSLTLSRDGKRSPQCVNPTRMNSVFERAL</sequence>
<dbReference type="EMBL" id="GBXM01004229">
    <property type="protein sequence ID" value="JAI04349.1"/>
    <property type="molecule type" value="Transcribed_RNA"/>
</dbReference>
<reference evidence="1" key="2">
    <citation type="journal article" date="2015" name="Fish Shellfish Immunol.">
        <title>Early steps in the European eel (Anguilla anguilla)-Vibrio vulnificus interaction in the gills: Role of the RtxA13 toxin.</title>
        <authorList>
            <person name="Callol A."/>
            <person name="Pajuelo D."/>
            <person name="Ebbesson L."/>
            <person name="Teles M."/>
            <person name="MacKenzie S."/>
            <person name="Amaro C."/>
        </authorList>
    </citation>
    <scope>NUCLEOTIDE SEQUENCE</scope>
</reference>
<accession>A0A0E9XRP3</accession>
<name>A0A0E9XRP3_ANGAN</name>
<reference evidence="1" key="1">
    <citation type="submission" date="2014-11" db="EMBL/GenBank/DDBJ databases">
        <authorList>
            <person name="Amaro Gonzalez C."/>
        </authorList>
    </citation>
    <scope>NUCLEOTIDE SEQUENCE</scope>
</reference>
<protein>
    <submittedName>
        <fullName evidence="1">Uncharacterized protein</fullName>
    </submittedName>
</protein>